<dbReference type="Pfam" id="PF00089">
    <property type="entry name" value="Trypsin"/>
    <property type="match status" value="1"/>
</dbReference>
<dbReference type="InterPro" id="IPR009003">
    <property type="entry name" value="Peptidase_S1_PA"/>
</dbReference>
<accession>A0A8D8A753</accession>
<keyword evidence="4" id="KW-1015">Disulfide bond</keyword>
<dbReference type="PANTHER" id="PTHR24276">
    <property type="entry name" value="POLYSERASE-RELATED"/>
    <property type="match status" value="1"/>
</dbReference>
<dbReference type="EMBL" id="HBUE01013524">
    <property type="protein sequence ID" value="CAG6449587.1"/>
    <property type="molecule type" value="Transcribed_RNA"/>
</dbReference>
<proteinExistence type="inferred from homology"/>
<dbReference type="InterPro" id="IPR050430">
    <property type="entry name" value="Peptidase_S1"/>
</dbReference>
<dbReference type="FunFam" id="2.40.10.10:FF:000068">
    <property type="entry name" value="transmembrane protease serine 2"/>
    <property type="match status" value="1"/>
</dbReference>
<organism evidence="8">
    <name type="scientific">Culex pipiens</name>
    <name type="common">House mosquito</name>
    <dbReference type="NCBI Taxonomy" id="7175"/>
    <lineage>
        <taxon>Eukaryota</taxon>
        <taxon>Metazoa</taxon>
        <taxon>Ecdysozoa</taxon>
        <taxon>Arthropoda</taxon>
        <taxon>Hexapoda</taxon>
        <taxon>Insecta</taxon>
        <taxon>Pterygota</taxon>
        <taxon>Neoptera</taxon>
        <taxon>Endopterygota</taxon>
        <taxon>Diptera</taxon>
        <taxon>Nematocera</taxon>
        <taxon>Culicoidea</taxon>
        <taxon>Culicidae</taxon>
        <taxon>Culicinae</taxon>
        <taxon>Culicini</taxon>
        <taxon>Culex</taxon>
        <taxon>Culex</taxon>
    </lineage>
</organism>
<dbReference type="SUPFAM" id="SSF50494">
    <property type="entry name" value="Trypsin-like serine proteases"/>
    <property type="match status" value="1"/>
</dbReference>
<evidence type="ECO:0000256" key="5">
    <source>
        <dbReference type="ARBA" id="ARBA00024195"/>
    </source>
</evidence>
<dbReference type="GO" id="GO:0006508">
    <property type="term" value="P:proteolysis"/>
    <property type="evidence" value="ECO:0007669"/>
    <property type="project" value="UniProtKB-KW"/>
</dbReference>
<comment type="similarity">
    <text evidence="5">Belongs to the peptidase S1 family. CLIP subfamily.</text>
</comment>
<dbReference type="PROSITE" id="PS00134">
    <property type="entry name" value="TRYPSIN_HIS"/>
    <property type="match status" value="1"/>
</dbReference>
<feature type="chain" id="PRO_5034020269" evidence="6">
    <location>
        <begin position="22"/>
        <end position="189"/>
    </location>
</feature>
<name>A0A8D8A753_CULPI</name>
<dbReference type="InterPro" id="IPR001314">
    <property type="entry name" value="Peptidase_S1A"/>
</dbReference>
<evidence type="ECO:0000256" key="4">
    <source>
        <dbReference type="ARBA" id="ARBA00023157"/>
    </source>
</evidence>
<dbReference type="Gene3D" id="2.40.10.10">
    <property type="entry name" value="Trypsin-like serine proteases"/>
    <property type="match status" value="1"/>
</dbReference>
<evidence type="ECO:0000313" key="8">
    <source>
        <dbReference type="EMBL" id="CAG6449587.1"/>
    </source>
</evidence>
<evidence type="ECO:0000256" key="3">
    <source>
        <dbReference type="ARBA" id="ARBA00022825"/>
    </source>
</evidence>
<dbReference type="GO" id="GO:0004252">
    <property type="term" value="F:serine-type endopeptidase activity"/>
    <property type="evidence" value="ECO:0007669"/>
    <property type="project" value="InterPro"/>
</dbReference>
<dbReference type="PANTHER" id="PTHR24276:SF91">
    <property type="entry name" value="AT26814P-RELATED"/>
    <property type="match status" value="1"/>
</dbReference>
<keyword evidence="2" id="KW-0378">Hydrolase</keyword>
<evidence type="ECO:0000256" key="6">
    <source>
        <dbReference type="SAM" id="SignalP"/>
    </source>
</evidence>
<evidence type="ECO:0000256" key="2">
    <source>
        <dbReference type="ARBA" id="ARBA00022801"/>
    </source>
</evidence>
<feature type="signal peptide" evidence="6">
    <location>
        <begin position="1"/>
        <end position="21"/>
    </location>
</feature>
<reference evidence="8" key="1">
    <citation type="submission" date="2021-05" db="EMBL/GenBank/DDBJ databases">
        <authorList>
            <person name="Alioto T."/>
            <person name="Alioto T."/>
            <person name="Gomez Garrido J."/>
        </authorList>
    </citation>
    <scope>NUCLEOTIDE SEQUENCE</scope>
</reference>
<keyword evidence="1" id="KW-0645">Protease</keyword>
<evidence type="ECO:0000256" key="1">
    <source>
        <dbReference type="ARBA" id="ARBA00022670"/>
    </source>
</evidence>
<dbReference type="SMART" id="SM00020">
    <property type="entry name" value="Tryp_SPc"/>
    <property type="match status" value="1"/>
</dbReference>
<dbReference type="PRINTS" id="PR00722">
    <property type="entry name" value="CHYMOTRYPSIN"/>
</dbReference>
<keyword evidence="3" id="KW-0720">Serine protease</keyword>
<dbReference type="InterPro" id="IPR043504">
    <property type="entry name" value="Peptidase_S1_PA_chymotrypsin"/>
</dbReference>
<dbReference type="PROSITE" id="PS50240">
    <property type="entry name" value="TRYPSIN_DOM"/>
    <property type="match status" value="1"/>
</dbReference>
<dbReference type="InterPro" id="IPR001254">
    <property type="entry name" value="Trypsin_dom"/>
</dbReference>
<sequence length="189" mass="20381">MRGHRTDKVAFLLAGFLAVAAFALEAEHDPEPRIVGGFPALEATTRHQVSIRRRSSDESAFGAGHICGGSLIDSRTVLTAAHCLVDSLDKKRPAGYFRVVGGGVNRYERSAGTVVRTVSRVGVHERYNAKNFDNDVGLLIVSLDVEVGLVGLERDYSVTAQRTGSEDASSAETDRDGNENADLVYFLSN</sequence>
<keyword evidence="6" id="KW-0732">Signal</keyword>
<protein>
    <submittedName>
        <fullName evidence="8">Chymotrypsin-like elastase family member 2A</fullName>
    </submittedName>
</protein>
<feature type="domain" description="Peptidase S1" evidence="7">
    <location>
        <begin position="34"/>
        <end position="164"/>
    </location>
</feature>
<dbReference type="InterPro" id="IPR018114">
    <property type="entry name" value="TRYPSIN_HIS"/>
</dbReference>
<dbReference type="AlphaFoldDB" id="A0A8D8A753"/>
<evidence type="ECO:0000259" key="7">
    <source>
        <dbReference type="PROSITE" id="PS50240"/>
    </source>
</evidence>